<dbReference type="Proteomes" id="UP000815677">
    <property type="component" value="Unassembled WGS sequence"/>
</dbReference>
<evidence type="ECO:0000256" key="1">
    <source>
        <dbReference type="SAM" id="MobiDB-lite"/>
    </source>
</evidence>
<feature type="region of interest" description="Disordered" evidence="1">
    <location>
        <begin position="453"/>
        <end position="474"/>
    </location>
</feature>
<proteinExistence type="predicted"/>
<name>A0ABQ0LLK7_MYCCL</name>
<reference evidence="2" key="1">
    <citation type="submission" date="2014-09" db="EMBL/GenBank/DDBJ databases">
        <title>Genome sequence of the luminous mushroom Mycena chlorophos for searching fungal bioluminescence genes.</title>
        <authorList>
            <person name="Tanaka Y."/>
            <person name="Kasuga D."/>
            <person name="Oba Y."/>
            <person name="Hase S."/>
            <person name="Sato K."/>
            <person name="Oba Y."/>
            <person name="Sakakibara Y."/>
        </authorList>
    </citation>
    <scope>NUCLEOTIDE SEQUENCE</scope>
</reference>
<feature type="compositionally biased region" description="Acidic residues" evidence="1">
    <location>
        <begin position="462"/>
        <end position="473"/>
    </location>
</feature>
<sequence length="481" mass="53540">MPALYILSSSAGPRWQSQHRFIKVALPHLQTLLPPAMHATSLSELPEAPDAEDPPTDFFLRYPYLLVWTDQVDVWRLSDGTMTHVCMLEEHIDKPWEQSPVIDAVRKLLVIPEAFRSPPRLRIYALESGEILRDVELFGRIADVELEYRASDARALVLLTEQTSPAFPHGQTTIVQVDIAEGAILPGDWNLPPQMSEREERRDIPPMVLEPVFFGVGDEVVATSTTKWLGKVDLLAWGPEDEQGSGPSKTLELRPGQPECKSMVPRRHIAVDENSFVLCTHEDPFPERGEKTSVRRIEAKTLSLHWEAHPIPGKIKTIAFVPVLGALVLSTTHDITDHENDPERMSLQIETVVVVLDVETGEQRALHSVDSDAQQSFVVDVLVSADPNAPVLTLVWKNGDILSVGLSEFVEDGFPRDSMSGMKRVQTQAVFPADVISASVGRRELVAVAGVRKHPVRSQGGSDEEEPDWDEDDGRVMLATW</sequence>
<organism evidence="2 3">
    <name type="scientific">Mycena chlorophos</name>
    <name type="common">Agaric fungus</name>
    <name type="synonym">Agaricus chlorophos</name>
    <dbReference type="NCBI Taxonomy" id="658473"/>
    <lineage>
        <taxon>Eukaryota</taxon>
        <taxon>Fungi</taxon>
        <taxon>Dikarya</taxon>
        <taxon>Basidiomycota</taxon>
        <taxon>Agaricomycotina</taxon>
        <taxon>Agaricomycetes</taxon>
        <taxon>Agaricomycetidae</taxon>
        <taxon>Agaricales</taxon>
        <taxon>Marasmiineae</taxon>
        <taxon>Mycenaceae</taxon>
        <taxon>Mycena</taxon>
    </lineage>
</organism>
<evidence type="ECO:0000313" key="2">
    <source>
        <dbReference type="EMBL" id="GAT51927.1"/>
    </source>
</evidence>
<evidence type="ECO:0000313" key="3">
    <source>
        <dbReference type="Proteomes" id="UP000815677"/>
    </source>
</evidence>
<dbReference type="EMBL" id="DF847482">
    <property type="protein sequence ID" value="GAT51927.1"/>
    <property type="molecule type" value="Genomic_DNA"/>
</dbReference>
<keyword evidence="3" id="KW-1185">Reference proteome</keyword>
<feature type="region of interest" description="Disordered" evidence="1">
    <location>
        <begin position="239"/>
        <end position="259"/>
    </location>
</feature>
<protein>
    <submittedName>
        <fullName evidence="2">Uncharacterized protein</fullName>
    </submittedName>
</protein>
<gene>
    <name evidence="2" type="ORF">MCHLO_09024</name>
</gene>
<accession>A0ABQ0LLK7</accession>